<dbReference type="SMART" id="SM00267">
    <property type="entry name" value="GGDEF"/>
    <property type="match status" value="1"/>
</dbReference>
<dbReference type="SMART" id="SM00052">
    <property type="entry name" value="EAL"/>
    <property type="match status" value="1"/>
</dbReference>
<dbReference type="Pfam" id="PF00563">
    <property type="entry name" value="EAL"/>
    <property type="match status" value="1"/>
</dbReference>
<keyword evidence="1" id="KW-0472">Membrane</keyword>
<dbReference type="InterPro" id="IPR054327">
    <property type="entry name" value="His-kinase-like_sensor"/>
</dbReference>
<dbReference type="InterPro" id="IPR043128">
    <property type="entry name" value="Rev_trsase/Diguanyl_cyclase"/>
</dbReference>
<dbReference type="Gene3D" id="3.20.20.450">
    <property type="entry name" value="EAL domain"/>
    <property type="match status" value="1"/>
</dbReference>
<dbReference type="SUPFAM" id="SSF141868">
    <property type="entry name" value="EAL domain-like"/>
    <property type="match status" value="1"/>
</dbReference>
<keyword evidence="1" id="KW-0812">Transmembrane</keyword>
<organism evidence="4 5">
    <name type="scientific">Methylobacterium aquaticum</name>
    <dbReference type="NCBI Taxonomy" id="270351"/>
    <lineage>
        <taxon>Bacteria</taxon>
        <taxon>Pseudomonadati</taxon>
        <taxon>Pseudomonadota</taxon>
        <taxon>Alphaproteobacteria</taxon>
        <taxon>Hyphomicrobiales</taxon>
        <taxon>Methylobacteriaceae</taxon>
        <taxon>Methylobacterium</taxon>
    </lineage>
</organism>
<dbReference type="Gene3D" id="3.30.70.270">
    <property type="match status" value="1"/>
</dbReference>
<feature type="transmembrane region" description="Helical" evidence="1">
    <location>
        <begin position="302"/>
        <end position="322"/>
    </location>
</feature>
<keyword evidence="1" id="KW-1133">Transmembrane helix</keyword>
<dbReference type="AlphaFoldDB" id="A0A0J6V9V0"/>
<dbReference type="InterPro" id="IPR052155">
    <property type="entry name" value="Biofilm_reg_signaling"/>
</dbReference>
<evidence type="ECO:0000313" key="5">
    <source>
        <dbReference type="Proteomes" id="UP000035929"/>
    </source>
</evidence>
<dbReference type="PANTHER" id="PTHR44757:SF2">
    <property type="entry name" value="BIOFILM ARCHITECTURE MAINTENANCE PROTEIN MBAA"/>
    <property type="match status" value="1"/>
</dbReference>
<dbReference type="RefSeq" id="WP_048463849.1">
    <property type="nucleotide sequence ID" value="NZ_LABX01000081.1"/>
</dbReference>
<dbReference type="Pfam" id="PF22588">
    <property type="entry name" value="dCache_1_like"/>
    <property type="match status" value="1"/>
</dbReference>
<feature type="transmembrane region" description="Helical" evidence="1">
    <location>
        <begin position="20"/>
        <end position="40"/>
    </location>
</feature>
<dbReference type="NCBIfam" id="TIGR00254">
    <property type="entry name" value="GGDEF"/>
    <property type="match status" value="1"/>
</dbReference>
<feature type="domain" description="GGDEF" evidence="3">
    <location>
        <begin position="508"/>
        <end position="641"/>
    </location>
</feature>
<feature type="domain" description="EAL" evidence="2">
    <location>
        <begin position="650"/>
        <end position="900"/>
    </location>
</feature>
<comment type="caution">
    <text evidence="4">The sequence shown here is derived from an EMBL/GenBank/DDBJ whole genome shotgun (WGS) entry which is preliminary data.</text>
</comment>
<evidence type="ECO:0000259" key="3">
    <source>
        <dbReference type="PROSITE" id="PS50887"/>
    </source>
</evidence>
<accession>A0A0J6V9V0</accession>
<dbReference type="InterPro" id="IPR000160">
    <property type="entry name" value="GGDEF_dom"/>
</dbReference>
<dbReference type="InterPro" id="IPR035965">
    <property type="entry name" value="PAS-like_dom_sf"/>
</dbReference>
<name>A0A0J6V9V0_9HYPH</name>
<dbReference type="PROSITE" id="PS50887">
    <property type="entry name" value="GGDEF"/>
    <property type="match status" value="1"/>
</dbReference>
<dbReference type="PROSITE" id="PS50883">
    <property type="entry name" value="EAL"/>
    <property type="match status" value="1"/>
</dbReference>
<protein>
    <submittedName>
        <fullName evidence="4">Diguanylate cyclase</fullName>
    </submittedName>
</protein>
<dbReference type="InterPro" id="IPR035919">
    <property type="entry name" value="EAL_sf"/>
</dbReference>
<dbReference type="Pfam" id="PF12860">
    <property type="entry name" value="PAS_7"/>
    <property type="match status" value="1"/>
</dbReference>
<reference evidence="4 5" key="1">
    <citation type="submission" date="2015-03" db="EMBL/GenBank/DDBJ databases">
        <title>Genome sequencing of Methylobacterium aquaticum DSM16371 type strain.</title>
        <authorList>
            <person name="Chaudhry V."/>
            <person name="Patil P.B."/>
        </authorList>
    </citation>
    <scope>NUCLEOTIDE SEQUENCE [LARGE SCALE GENOMIC DNA]</scope>
    <source>
        <strain evidence="4 5">DSM 16371</strain>
    </source>
</reference>
<dbReference type="Gene3D" id="3.30.450.20">
    <property type="entry name" value="PAS domain"/>
    <property type="match status" value="3"/>
</dbReference>
<dbReference type="SUPFAM" id="SSF55785">
    <property type="entry name" value="PYP-like sensor domain (PAS domain)"/>
    <property type="match status" value="1"/>
</dbReference>
<sequence>MRPSIDTPPADDSRGRSFRLVALSAGVLAVLIAVSAVLLVRSLHTHAVTETERSLIGLSTVLADQADRALQSIELVQDGVIDDFHAAGIATEADYAAMAARKTLHETLKTRLAALPQANAVAMIDRDGNLLNFSRYWPIPAVNIADRDYFKALAADPALDRTISRPLQNRGDGAWTVYIARKVRAPDGSFLGLVLGAIELGYFERLYRTIAPTTEDVISVFRSDGTLLVRHPHYAGTVGRTYTEVATSRIPHRNLSGGVIRQVSPIDGRDRIVGTKALARYPMFLSVSRTTEASLATWRRQAWVIGTAALVLDLGLLGLVLLDLRQMRAQARIAEAEAARSAAETRERGERELSAQRAKFGIALDHMTQGLCLFDCDDRLIVMNARYAQMHAVPDALRPQGTPLAALLAHLEADGTRSELLTAGRRCIAAGGPASVTCDLADGRAIAVVHVPIPGGGWICTHEDVSEQRRNEARIAHMARHDALTGLPNRTQMQDRLDAALAERGAGDRVSVLCLDLDGFKEVNDTYGHPVGDELLQLVAKRLQEAVGTTALVGRLGGDEFAVIRCAPAHPAGIAALAERIVRLLRVPFAVQGHEVGIGTSIGIATTEATEVTTAELQRQADVALYQAKASGRNGWRFFDPAMDAGLQRRRQLGADLRSALAEGQLDVHYQPIVAADGSGLRTCEALLRWRHPREGFVSPAEFIPIAETTGQIRALGAWTLARACTDAAAWPADIKVAVNLSPAQFVGDGLVEEVAGALRASGLPPERLELEITESVLLQDDDATLAILHRLRALGIGTAMDDFGTGYSSLSYLRRFPFDKIKIDRCFVQDLGQEDDSGAIVRATIGLGKALGMVVLAEGVETEAQAAILRGAGCDELQGYLFGKPCPVAELRGIGRRGGVVSAAA</sequence>
<dbReference type="InterPro" id="IPR029787">
    <property type="entry name" value="Nucleotide_cyclase"/>
</dbReference>
<dbReference type="EMBL" id="LABX01000081">
    <property type="protein sequence ID" value="KMO35781.1"/>
    <property type="molecule type" value="Genomic_DNA"/>
</dbReference>
<evidence type="ECO:0000256" key="1">
    <source>
        <dbReference type="SAM" id="Phobius"/>
    </source>
</evidence>
<dbReference type="PANTHER" id="PTHR44757">
    <property type="entry name" value="DIGUANYLATE CYCLASE DGCP"/>
    <property type="match status" value="1"/>
</dbReference>
<dbReference type="SUPFAM" id="SSF55073">
    <property type="entry name" value="Nucleotide cyclase"/>
    <property type="match status" value="1"/>
</dbReference>
<dbReference type="PATRIC" id="fig|270351.6.peg.7181"/>
<dbReference type="CDD" id="cd12914">
    <property type="entry name" value="PDC1_DGC_like"/>
    <property type="match status" value="1"/>
</dbReference>
<dbReference type="InterPro" id="IPR001633">
    <property type="entry name" value="EAL_dom"/>
</dbReference>
<evidence type="ECO:0000313" key="4">
    <source>
        <dbReference type="EMBL" id="KMO35781.1"/>
    </source>
</evidence>
<dbReference type="Proteomes" id="UP000035929">
    <property type="component" value="Unassembled WGS sequence"/>
</dbReference>
<evidence type="ECO:0000259" key="2">
    <source>
        <dbReference type="PROSITE" id="PS50883"/>
    </source>
</evidence>
<dbReference type="CDD" id="cd01948">
    <property type="entry name" value="EAL"/>
    <property type="match status" value="1"/>
</dbReference>
<dbReference type="CDD" id="cd12915">
    <property type="entry name" value="PDC2_DGC_like"/>
    <property type="match status" value="1"/>
</dbReference>
<dbReference type="CDD" id="cd01949">
    <property type="entry name" value="GGDEF"/>
    <property type="match status" value="1"/>
</dbReference>
<dbReference type="Pfam" id="PF00990">
    <property type="entry name" value="GGDEF"/>
    <property type="match status" value="1"/>
</dbReference>
<gene>
    <name evidence="4" type="ORF">VP06_11280</name>
</gene>
<proteinExistence type="predicted"/>